<keyword evidence="7" id="KW-0548">Nucleotidyltransferase</keyword>
<evidence type="ECO:0000256" key="5">
    <source>
        <dbReference type="ARBA" id="ARBA00022643"/>
    </source>
</evidence>
<dbReference type="GO" id="GO:0006747">
    <property type="term" value="P:FAD biosynthetic process"/>
    <property type="evidence" value="ECO:0007669"/>
    <property type="project" value="UniProtKB-UniPathway"/>
</dbReference>
<dbReference type="GO" id="GO:0003919">
    <property type="term" value="F:FMN adenylyltransferase activity"/>
    <property type="evidence" value="ECO:0007669"/>
    <property type="project" value="UniProtKB-EC"/>
</dbReference>
<dbReference type="UniPathway" id="UPA00277">
    <property type="reaction ID" value="UER00407"/>
</dbReference>
<reference evidence="14 15" key="1">
    <citation type="submission" date="2020-02" db="EMBL/GenBank/DDBJ databases">
        <title>Bacillus aquiflavi sp. nov., isolated from yellow water of strong flavor Chinese baijiu in Yibin region of China.</title>
        <authorList>
            <person name="Xie J."/>
        </authorList>
    </citation>
    <scope>NUCLEOTIDE SEQUENCE [LARGE SCALE GENOMIC DNA]</scope>
    <source>
        <strain evidence="14 15">3H-10</strain>
    </source>
</reference>
<evidence type="ECO:0000256" key="10">
    <source>
        <dbReference type="ARBA" id="ARBA00022840"/>
    </source>
</evidence>
<evidence type="ECO:0000256" key="1">
    <source>
        <dbReference type="ARBA" id="ARBA00004726"/>
    </source>
</evidence>
<evidence type="ECO:0000259" key="12">
    <source>
        <dbReference type="Pfam" id="PF06574"/>
    </source>
</evidence>
<dbReference type="Gene3D" id="3.40.50.620">
    <property type="entry name" value="HUPs"/>
    <property type="match status" value="1"/>
</dbReference>
<sequence length="273" mass="30922">MKTIFLHRENVQMIAKEAVPTVLAIGFFDGVHVGHQQVIKTAKQIAKKKKVKLGVMTFSPHPTEVLSRGKKAVQYLTPLSVKETIFTSLGVDILYVVTFDEVFSALAPKQFVAQYLIDLHVIHVVAGFDFTYGTKGKGNMGTLFYDSDEKLSVTTVTKVIYDGNKISSTYIRQLLNEGAVDQLPAYLGRHYVTKGNWHKAKVIISHHYTYPKQGYYYVELSSQRRTIETVVSVIDSNNVAVIDERLHHFNEGEQISIHWKEQVSSNERKLSNF</sequence>
<evidence type="ECO:0000256" key="7">
    <source>
        <dbReference type="ARBA" id="ARBA00022695"/>
    </source>
</evidence>
<dbReference type="InterPro" id="IPR023468">
    <property type="entry name" value="Riboflavin_kinase"/>
</dbReference>
<dbReference type="Proteomes" id="UP000570010">
    <property type="component" value="Unassembled WGS sequence"/>
</dbReference>
<feature type="domain" description="FAD synthetase" evidence="12">
    <location>
        <begin position="17"/>
        <end position="169"/>
    </location>
</feature>
<evidence type="ECO:0000313" key="16">
    <source>
        <dbReference type="Proteomes" id="UP000570010"/>
    </source>
</evidence>
<evidence type="ECO:0000313" key="14">
    <source>
        <dbReference type="EMBL" id="NEY82284.1"/>
    </source>
</evidence>
<comment type="similarity">
    <text evidence="2">Belongs to the RibF family.</text>
</comment>
<dbReference type="FunFam" id="3.40.50.620:FF:000021">
    <property type="entry name" value="Riboflavin biosynthesis protein"/>
    <property type="match status" value="1"/>
</dbReference>
<evidence type="ECO:0000256" key="9">
    <source>
        <dbReference type="ARBA" id="ARBA00022827"/>
    </source>
</evidence>
<evidence type="ECO:0000256" key="11">
    <source>
        <dbReference type="ARBA" id="ARBA00049494"/>
    </source>
</evidence>
<keyword evidence="8" id="KW-0547">Nucleotide-binding</keyword>
<dbReference type="RefSeq" id="WP_163242667.1">
    <property type="nucleotide sequence ID" value="NZ_JAAIWN010000030.1"/>
</dbReference>
<dbReference type="EMBL" id="JACEIO010000032">
    <property type="protein sequence ID" value="MBA4538028.1"/>
    <property type="molecule type" value="Genomic_DNA"/>
</dbReference>
<name>A0A6B3W489_9BACI</name>
<keyword evidence="15" id="KW-1185">Reference proteome</keyword>
<comment type="caution">
    <text evidence="14">The sequence shown here is derived from an EMBL/GenBank/DDBJ whole genome shotgun (WGS) entry which is preliminary data.</text>
</comment>
<dbReference type="PANTHER" id="PTHR22749:SF6">
    <property type="entry name" value="RIBOFLAVIN KINASE"/>
    <property type="match status" value="1"/>
</dbReference>
<keyword evidence="6" id="KW-0808">Transferase</keyword>
<keyword evidence="4" id="KW-0285">Flavoprotein</keyword>
<dbReference type="CDD" id="cd02064">
    <property type="entry name" value="FAD_synthetase_N"/>
    <property type="match status" value="1"/>
</dbReference>
<reference evidence="13 16" key="2">
    <citation type="submission" date="2020-07" db="EMBL/GenBank/DDBJ databases">
        <authorList>
            <person name="Feng H."/>
        </authorList>
    </citation>
    <scope>NUCLEOTIDE SEQUENCE [LARGE SCALE GENOMIC DNA]</scope>
    <source>
        <strain evidence="16">s-12</strain>
        <strain evidence="13">S-12</strain>
    </source>
</reference>
<dbReference type="Pfam" id="PF06574">
    <property type="entry name" value="FAD_syn"/>
    <property type="match status" value="1"/>
</dbReference>
<accession>A0A6B3W489</accession>
<dbReference type="GO" id="GO:0005524">
    <property type="term" value="F:ATP binding"/>
    <property type="evidence" value="ECO:0007669"/>
    <property type="project" value="UniProtKB-KW"/>
</dbReference>
<evidence type="ECO:0000256" key="3">
    <source>
        <dbReference type="ARBA" id="ARBA00012393"/>
    </source>
</evidence>
<dbReference type="GO" id="GO:0009398">
    <property type="term" value="P:FMN biosynthetic process"/>
    <property type="evidence" value="ECO:0007669"/>
    <property type="project" value="TreeGrafter"/>
</dbReference>
<gene>
    <name evidence="14" type="ORF">G4D64_12395</name>
    <name evidence="13" type="ORF">H1Z61_13005</name>
</gene>
<keyword evidence="5" id="KW-0288">FMN</keyword>
<comment type="pathway">
    <text evidence="1">Cofactor biosynthesis; FAD biosynthesis; FAD from FMN: step 1/1.</text>
</comment>
<dbReference type="EMBL" id="JAAIWN010000030">
    <property type="protein sequence ID" value="NEY82284.1"/>
    <property type="molecule type" value="Genomic_DNA"/>
</dbReference>
<dbReference type="InterPro" id="IPR015864">
    <property type="entry name" value="FAD_synthase"/>
</dbReference>
<dbReference type="AlphaFoldDB" id="A0A6B3W489"/>
<dbReference type="InterPro" id="IPR014729">
    <property type="entry name" value="Rossmann-like_a/b/a_fold"/>
</dbReference>
<keyword evidence="10" id="KW-0067">ATP-binding</keyword>
<organism evidence="14 15">
    <name type="scientific">Bacillus aquiflavi</name>
    <dbReference type="NCBI Taxonomy" id="2672567"/>
    <lineage>
        <taxon>Bacteria</taxon>
        <taxon>Bacillati</taxon>
        <taxon>Bacillota</taxon>
        <taxon>Bacilli</taxon>
        <taxon>Bacillales</taxon>
        <taxon>Bacillaceae</taxon>
        <taxon>Bacillus</taxon>
    </lineage>
</organism>
<evidence type="ECO:0000313" key="15">
    <source>
        <dbReference type="Proteomes" id="UP000472971"/>
    </source>
</evidence>
<protein>
    <recommendedName>
        <fullName evidence="3">FAD synthase</fullName>
        <ecNumber evidence="3">2.7.7.2</ecNumber>
    </recommendedName>
</protein>
<keyword evidence="9" id="KW-0274">FAD</keyword>
<evidence type="ECO:0000313" key="13">
    <source>
        <dbReference type="EMBL" id="MBA4538028.1"/>
    </source>
</evidence>
<dbReference type="Proteomes" id="UP000472971">
    <property type="component" value="Unassembled WGS sequence"/>
</dbReference>
<proteinExistence type="inferred from homology"/>
<dbReference type="GO" id="GO:0009231">
    <property type="term" value="P:riboflavin biosynthetic process"/>
    <property type="evidence" value="ECO:0007669"/>
    <property type="project" value="InterPro"/>
</dbReference>
<evidence type="ECO:0000256" key="6">
    <source>
        <dbReference type="ARBA" id="ARBA00022679"/>
    </source>
</evidence>
<evidence type="ECO:0000256" key="4">
    <source>
        <dbReference type="ARBA" id="ARBA00022630"/>
    </source>
</evidence>
<dbReference type="SUPFAM" id="SSF52374">
    <property type="entry name" value="Nucleotidylyl transferase"/>
    <property type="match status" value="1"/>
</dbReference>
<dbReference type="EC" id="2.7.7.2" evidence="3"/>
<dbReference type="PANTHER" id="PTHR22749">
    <property type="entry name" value="RIBOFLAVIN KINASE/FMN ADENYLYLTRANSFERASE"/>
    <property type="match status" value="1"/>
</dbReference>
<comment type="catalytic activity">
    <reaction evidence="11">
        <text>FMN + ATP + H(+) = FAD + diphosphate</text>
        <dbReference type="Rhea" id="RHEA:17237"/>
        <dbReference type="ChEBI" id="CHEBI:15378"/>
        <dbReference type="ChEBI" id="CHEBI:30616"/>
        <dbReference type="ChEBI" id="CHEBI:33019"/>
        <dbReference type="ChEBI" id="CHEBI:57692"/>
        <dbReference type="ChEBI" id="CHEBI:58210"/>
        <dbReference type="EC" id="2.7.7.2"/>
    </reaction>
</comment>
<evidence type="ECO:0000256" key="8">
    <source>
        <dbReference type="ARBA" id="ARBA00022741"/>
    </source>
</evidence>
<evidence type="ECO:0000256" key="2">
    <source>
        <dbReference type="ARBA" id="ARBA00010214"/>
    </source>
</evidence>
<dbReference type="GO" id="GO:0008531">
    <property type="term" value="F:riboflavin kinase activity"/>
    <property type="evidence" value="ECO:0007669"/>
    <property type="project" value="TreeGrafter"/>
</dbReference>